<gene>
    <name evidence="1" type="ORF">ARMOST_19746</name>
</gene>
<accession>A0A284S5D9</accession>
<organism evidence="1 2">
    <name type="scientific">Armillaria ostoyae</name>
    <name type="common">Armillaria root rot fungus</name>
    <dbReference type="NCBI Taxonomy" id="47428"/>
    <lineage>
        <taxon>Eukaryota</taxon>
        <taxon>Fungi</taxon>
        <taxon>Dikarya</taxon>
        <taxon>Basidiomycota</taxon>
        <taxon>Agaricomycotina</taxon>
        <taxon>Agaricomycetes</taxon>
        <taxon>Agaricomycetidae</taxon>
        <taxon>Agaricales</taxon>
        <taxon>Marasmiineae</taxon>
        <taxon>Physalacriaceae</taxon>
        <taxon>Armillaria</taxon>
    </lineage>
</organism>
<dbReference type="OrthoDB" id="541052at2759"/>
<dbReference type="AlphaFoldDB" id="A0A284S5D9"/>
<protein>
    <submittedName>
        <fullName evidence="1">Uncharacterized protein</fullName>
    </submittedName>
</protein>
<evidence type="ECO:0000313" key="2">
    <source>
        <dbReference type="Proteomes" id="UP000219338"/>
    </source>
</evidence>
<evidence type="ECO:0000313" key="1">
    <source>
        <dbReference type="EMBL" id="SJL16227.1"/>
    </source>
</evidence>
<reference evidence="2" key="1">
    <citation type="journal article" date="2017" name="Nat. Ecol. Evol.">
        <title>Genome expansion and lineage-specific genetic innovations in the forest pathogenic fungi Armillaria.</title>
        <authorList>
            <person name="Sipos G."/>
            <person name="Prasanna A.N."/>
            <person name="Walter M.C."/>
            <person name="O'Connor E."/>
            <person name="Balint B."/>
            <person name="Krizsan K."/>
            <person name="Kiss B."/>
            <person name="Hess J."/>
            <person name="Varga T."/>
            <person name="Slot J."/>
            <person name="Riley R."/>
            <person name="Boka B."/>
            <person name="Rigling D."/>
            <person name="Barry K."/>
            <person name="Lee J."/>
            <person name="Mihaltcheva S."/>
            <person name="LaButti K."/>
            <person name="Lipzen A."/>
            <person name="Waldron R."/>
            <person name="Moloney N.M."/>
            <person name="Sperisen C."/>
            <person name="Kredics L."/>
            <person name="Vagvoelgyi C."/>
            <person name="Patrignani A."/>
            <person name="Fitzpatrick D."/>
            <person name="Nagy I."/>
            <person name="Doyle S."/>
            <person name="Anderson J.B."/>
            <person name="Grigoriev I.V."/>
            <person name="Gueldener U."/>
            <person name="Muensterkoetter M."/>
            <person name="Nagy L.G."/>
        </authorList>
    </citation>
    <scope>NUCLEOTIDE SEQUENCE [LARGE SCALE GENOMIC DNA]</scope>
    <source>
        <strain evidence="2">C18/9</strain>
    </source>
</reference>
<sequence>MDWVAKGMDGNVTVLVPRKEWMGKGELLRKATYGPATLDVAFLDNYRSQKEQARCRYNFDVDGNAWSGRFKQLLSFVDSSSSRLSILNGSQIGGRPGSATK</sequence>
<keyword evidence="2" id="KW-1185">Reference proteome</keyword>
<name>A0A284S5D9_ARMOS</name>
<dbReference type="Proteomes" id="UP000219338">
    <property type="component" value="Unassembled WGS sequence"/>
</dbReference>
<proteinExistence type="predicted"/>
<dbReference type="EMBL" id="FUEG01000033">
    <property type="protein sequence ID" value="SJL16227.1"/>
    <property type="molecule type" value="Genomic_DNA"/>
</dbReference>